<reference evidence="17" key="1">
    <citation type="submission" date="2019-06" db="EMBL/GenBank/DDBJ databases">
        <title>Identification of A Novel Equine Papillomavirus in a Stallion in Australia.</title>
        <authorList>
            <person name="Li C.-X."/>
            <person name="Chang W.-S."/>
            <person name="Mitsakos K."/>
            <person name="Hudson B.J."/>
            <person name="Holmes E.C."/>
        </authorList>
    </citation>
    <scope>NUCLEOTIDE SEQUENCE</scope>
    <source>
        <strain evidence="17">SW</strain>
    </source>
</reference>
<keyword evidence="15" id="KW-1119">Modulation of host cell apoptosis by virus</keyword>
<dbReference type="GO" id="GO:0030430">
    <property type="term" value="C:host cell cytoplasm"/>
    <property type="evidence" value="ECO:0007669"/>
    <property type="project" value="UniProtKB-SubCell"/>
</dbReference>
<keyword evidence="11 16" id="KW-0010">Activator</keyword>
<protein>
    <recommendedName>
        <fullName evidence="16">Protein E6</fullName>
    </recommendedName>
</protein>
<keyword evidence="12 16" id="KW-0804">Transcription</keyword>
<evidence type="ECO:0000256" key="10">
    <source>
        <dbReference type="ARBA" id="ARBA00023125"/>
    </source>
</evidence>
<sequence>MDPDIEGLKCLFCKRRCGKVDALWWDGGDFKLQWRPGGPYASCKACMFRVCAYERQVYLKPHQGVCARELVRRTGKPLSDIRVRCETCGKLLTNDEKDWLKLNGRCVFLVRQRWRANCYSCHIDNEGAGIHHS</sequence>
<comment type="similarity">
    <text evidence="1 16">Belongs to the papillomaviridae E6 protein family.</text>
</comment>
<evidence type="ECO:0000256" key="3">
    <source>
        <dbReference type="ARBA" id="ARBA00022562"/>
    </source>
</evidence>
<organism evidence="17 18">
    <name type="scientific">Equus caballus papillomavirus 9</name>
    <dbReference type="NCBI Taxonomy" id="2601244"/>
    <lineage>
        <taxon>Viruses</taxon>
        <taxon>Monodnaviria</taxon>
        <taxon>Shotokuvirae</taxon>
        <taxon>Cossaviricota</taxon>
        <taxon>Papovaviricetes</taxon>
        <taxon>Zurhausenvirales</taxon>
        <taxon>Papillomaviridae</taxon>
    </lineage>
</organism>
<evidence type="ECO:0000256" key="12">
    <source>
        <dbReference type="ARBA" id="ARBA00023163"/>
    </source>
</evidence>
<evidence type="ECO:0000256" key="14">
    <source>
        <dbReference type="ARBA" id="ARBA00023280"/>
    </source>
</evidence>
<evidence type="ECO:0000313" key="17">
    <source>
        <dbReference type="EMBL" id="QDY91917.1"/>
    </source>
</evidence>
<dbReference type="Proteomes" id="UP001240507">
    <property type="component" value="Segment"/>
</dbReference>
<evidence type="ECO:0000313" key="18">
    <source>
        <dbReference type="Proteomes" id="UP001240507"/>
    </source>
</evidence>
<evidence type="ECO:0000256" key="5">
    <source>
        <dbReference type="ARBA" id="ARBA00022632"/>
    </source>
</evidence>
<evidence type="ECO:0000256" key="8">
    <source>
        <dbReference type="ARBA" id="ARBA00022833"/>
    </source>
</evidence>
<keyword evidence="4" id="KW-0945">Host-virus interaction</keyword>
<proteinExistence type="inferred from homology"/>
<dbReference type="InterPro" id="IPR038575">
    <property type="entry name" value="E6_sf"/>
</dbReference>
<dbReference type="GO" id="GO:0008270">
    <property type="term" value="F:zinc ion binding"/>
    <property type="evidence" value="ECO:0007669"/>
    <property type="project" value="UniProtKB-KW"/>
</dbReference>
<accession>A0A5B8KHC7</accession>
<evidence type="ECO:0000256" key="13">
    <source>
        <dbReference type="ARBA" id="ARBA00023200"/>
    </source>
</evidence>
<keyword evidence="3 16" id="KW-1048">Host nucleus</keyword>
<gene>
    <name evidence="17" type="primary">E6</name>
</gene>
<evidence type="ECO:0000256" key="9">
    <source>
        <dbReference type="ARBA" id="ARBA00023015"/>
    </source>
</evidence>
<keyword evidence="6 16" id="KW-0479">Metal-binding</keyword>
<name>A0A5B8KHC7_9PAPI</name>
<keyword evidence="13" id="KW-1035">Host cytoplasm</keyword>
<dbReference type="EMBL" id="MN117918">
    <property type="protein sequence ID" value="QDY91917.1"/>
    <property type="molecule type" value="Genomic_DNA"/>
</dbReference>
<evidence type="ECO:0000256" key="15">
    <source>
        <dbReference type="ARBA" id="ARBA00023323"/>
    </source>
</evidence>
<dbReference type="Gene3D" id="3.30.240.40">
    <property type="entry name" value="E6 early regulatory protein"/>
    <property type="match status" value="2"/>
</dbReference>
<evidence type="ECO:0000256" key="16">
    <source>
        <dbReference type="RuleBase" id="RU363123"/>
    </source>
</evidence>
<keyword evidence="2 16" id="KW-0244">Early protein</keyword>
<comment type="subcellular location">
    <subcellularLocation>
        <location evidence="16">Host cytoplasm</location>
    </subcellularLocation>
    <subcellularLocation>
        <location evidence="16">Host nucleus</location>
    </subcellularLocation>
</comment>
<keyword evidence="8 16" id="KW-0862">Zinc</keyword>
<dbReference type="Pfam" id="PF00518">
    <property type="entry name" value="E6"/>
    <property type="match status" value="1"/>
</dbReference>
<evidence type="ECO:0000256" key="4">
    <source>
        <dbReference type="ARBA" id="ARBA00022581"/>
    </source>
</evidence>
<dbReference type="GO" id="GO:0003677">
    <property type="term" value="F:DNA binding"/>
    <property type="evidence" value="ECO:0007669"/>
    <property type="project" value="UniProtKB-KW"/>
</dbReference>
<dbReference type="GO" id="GO:0042025">
    <property type="term" value="C:host cell nucleus"/>
    <property type="evidence" value="ECO:0007669"/>
    <property type="project" value="UniProtKB-SubCell"/>
</dbReference>
<keyword evidence="7 16" id="KW-0863">Zinc-finger</keyword>
<evidence type="ECO:0000256" key="6">
    <source>
        <dbReference type="ARBA" id="ARBA00022723"/>
    </source>
</evidence>
<comment type="function">
    <text evidence="16">Plays a major role in the induction and maintenance of cellular transformation.</text>
</comment>
<dbReference type="SUPFAM" id="SSF161229">
    <property type="entry name" value="E6 C-terminal domain-like"/>
    <property type="match status" value="2"/>
</dbReference>
<dbReference type="InterPro" id="IPR001334">
    <property type="entry name" value="E6"/>
</dbReference>
<dbReference type="GO" id="GO:0052150">
    <property type="term" value="P:symbiont-mediated perturbation of host apoptosis"/>
    <property type="evidence" value="ECO:0007669"/>
    <property type="project" value="UniProtKB-KW"/>
</dbReference>
<keyword evidence="10 16" id="KW-0238">DNA-binding</keyword>
<evidence type="ECO:0000256" key="11">
    <source>
        <dbReference type="ARBA" id="ARBA00023159"/>
    </source>
</evidence>
<evidence type="ECO:0000256" key="2">
    <source>
        <dbReference type="ARBA" id="ARBA00022518"/>
    </source>
</evidence>
<dbReference type="GO" id="GO:0052170">
    <property type="term" value="P:symbiont-mediated suppression of host innate immune response"/>
    <property type="evidence" value="ECO:0007669"/>
    <property type="project" value="UniProtKB-KW"/>
</dbReference>
<evidence type="ECO:0000256" key="1">
    <source>
        <dbReference type="ARBA" id="ARBA00006346"/>
    </source>
</evidence>
<evidence type="ECO:0000256" key="7">
    <source>
        <dbReference type="ARBA" id="ARBA00022771"/>
    </source>
</evidence>
<keyword evidence="9 16" id="KW-0805">Transcription regulation</keyword>
<keyword evidence="5" id="KW-1090">Inhibition of host innate immune response by virus</keyword>
<keyword evidence="14" id="KW-0899">Viral immunoevasion</keyword>